<keyword evidence="1" id="KW-1133">Transmembrane helix</keyword>
<dbReference type="PANTHER" id="PTHR38457:SF1">
    <property type="entry name" value="REGULATOR ABRB-RELATED"/>
    <property type="match status" value="1"/>
</dbReference>
<evidence type="ECO:0000313" key="3">
    <source>
        <dbReference type="Proteomes" id="UP001205965"/>
    </source>
</evidence>
<evidence type="ECO:0000256" key="1">
    <source>
        <dbReference type="SAM" id="Phobius"/>
    </source>
</evidence>
<feature type="transmembrane region" description="Helical" evidence="1">
    <location>
        <begin position="173"/>
        <end position="192"/>
    </location>
</feature>
<evidence type="ECO:0000313" key="2">
    <source>
        <dbReference type="EMBL" id="MCS5478761.1"/>
    </source>
</evidence>
<dbReference type="PANTHER" id="PTHR38457">
    <property type="entry name" value="REGULATOR ABRB-RELATED"/>
    <property type="match status" value="1"/>
</dbReference>
<keyword evidence="1" id="KW-0812">Transmembrane</keyword>
<dbReference type="Pfam" id="PF05145">
    <property type="entry name" value="AbrB"/>
    <property type="match status" value="1"/>
</dbReference>
<feature type="transmembrane region" description="Helical" evidence="1">
    <location>
        <begin position="230"/>
        <end position="250"/>
    </location>
</feature>
<feature type="transmembrane region" description="Helical" evidence="1">
    <location>
        <begin position="21"/>
        <end position="39"/>
    </location>
</feature>
<dbReference type="InterPro" id="IPR007820">
    <property type="entry name" value="AbrB_fam"/>
</dbReference>
<dbReference type="EMBL" id="JANWTC010000002">
    <property type="protein sequence ID" value="MCS5478761.1"/>
    <property type="molecule type" value="Genomic_DNA"/>
</dbReference>
<feature type="transmembrane region" description="Helical" evidence="1">
    <location>
        <begin position="204"/>
        <end position="223"/>
    </location>
</feature>
<keyword evidence="3" id="KW-1185">Reference proteome</keyword>
<comment type="caution">
    <text evidence="2">The sequence shown here is derived from an EMBL/GenBank/DDBJ whole genome shotgun (WGS) entry which is preliminary data.</text>
</comment>
<name>A0ABT2FU62_9CORY</name>
<feature type="transmembrane region" description="Helical" evidence="1">
    <location>
        <begin position="148"/>
        <end position="166"/>
    </location>
</feature>
<organism evidence="2 3">
    <name type="scientific">Corynebacterium lemuris</name>
    <dbReference type="NCBI Taxonomy" id="1859292"/>
    <lineage>
        <taxon>Bacteria</taxon>
        <taxon>Bacillati</taxon>
        <taxon>Actinomycetota</taxon>
        <taxon>Actinomycetes</taxon>
        <taxon>Mycobacteriales</taxon>
        <taxon>Corynebacteriaceae</taxon>
        <taxon>Corynebacterium</taxon>
    </lineage>
</organism>
<dbReference type="Proteomes" id="UP001205965">
    <property type="component" value="Unassembled WGS sequence"/>
</dbReference>
<proteinExistence type="predicted"/>
<gene>
    <name evidence="2" type="ORF">NYP18_03735</name>
</gene>
<dbReference type="RefSeq" id="WP_259426837.1">
    <property type="nucleotide sequence ID" value="NZ_JANWTC010000002.1"/>
</dbReference>
<accession>A0ABT2FU62</accession>
<feature type="transmembrane region" description="Helical" evidence="1">
    <location>
        <begin position="114"/>
        <end position="133"/>
    </location>
</feature>
<feature type="transmembrane region" description="Helical" evidence="1">
    <location>
        <begin position="46"/>
        <end position="71"/>
    </location>
</feature>
<keyword evidence="1" id="KW-0472">Membrane</keyword>
<reference evidence="2 3" key="1">
    <citation type="submission" date="2022-08" db="EMBL/GenBank/DDBJ databases">
        <title>YIM 101645 draft genome.</title>
        <authorList>
            <person name="Chen X."/>
        </authorList>
    </citation>
    <scope>NUCLEOTIDE SEQUENCE [LARGE SCALE GENOMIC DNA]</scope>
    <source>
        <strain evidence="2 3">YIM 101645</strain>
    </source>
</reference>
<sequence length="256" mass="26832">MPLSPCSSAIINGRELPVNKILYTFGAGIVGIMAAVPLLNESPAALARFLLPGVVVAAFTISVGIGGGLLLSHIQPSISRETGILPMLAGGAAFMPAIAREVGGDLRFVALTQYLRLLAVAVSLPIVTGLLPHDATGPGGPEASGDQPWWLVVLIALMTLFGGFLAPRLRLPVPSLLGPLLLAIGLVALLSFEVDMTPPEPFRVLAFLTIGWLCGGTLSLDSLKLFARQLRATVTFILVLIVASALPRLLHPFRRG</sequence>
<protein>
    <submittedName>
        <fullName evidence="2">AbrB family transcriptional regulator</fullName>
    </submittedName>
</protein>